<gene>
    <name evidence="1" type="ORF">RDB_LOCUS98323</name>
</gene>
<proteinExistence type="predicted"/>
<accession>A0A8H3E3K5</accession>
<sequence>AGVEAGHEDSGCHFWEYFPDDHDSYFASDRVVDYAYSLADEIRPLKHLKRLHMGHYLTPTEALASHYAHHSNMRIHGSMWGPICELCTEEFEPATQDAEEIATVILGYEIPNLESSIN</sequence>
<evidence type="ECO:0000313" key="1">
    <source>
        <dbReference type="EMBL" id="CAE7160255.1"/>
    </source>
</evidence>
<organism evidence="1 2">
    <name type="scientific">Rhizoctonia solani</name>
    <dbReference type="NCBI Taxonomy" id="456999"/>
    <lineage>
        <taxon>Eukaryota</taxon>
        <taxon>Fungi</taxon>
        <taxon>Dikarya</taxon>
        <taxon>Basidiomycota</taxon>
        <taxon>Agaricomycotina</taxon>
        <taxon>Agaricomycetes</taxon>
        <taxon>Cantharellales</taxon>
        <taxon>Ceratobasidiaceae</taxon>
        <taxon>Rhizoctonia</taxon>
    </lineage>
</organism>
<dbReference type="EMBL" id="CAJNJQ010002068">
    <property type="protein sequence ID" value="CAE7160255.1"/>
    <property type="molecule type" value="Genomic_DNA"/>
</dbReference>
<protein>
    <submittedName>
        <fullName evidence="1">Uncharacterized protein</fullName>
    </submittedName>
</protein>
<feature type="non-terminal residue" evidence="1">
    <location>
        <position position="1"/>
    </location>
</feature>
<dbReference type="AlphaFoldDB" id="A0A8H3E3K5"/>
<reference evidence="1" key="1">
    <citation type="submission" date="2021-01" db="EMBL/GenBank/DDBJ databases">
        <authorList>
            <person name="Kaushik A."/>
        </authorList>
    </citation>
    <scope>NUCLEOTIDE SEQUENCE</scope>
    <source>
        <strain evidence="1">AG5</strain>
    </source>
</reference>
<comment type="caution">
    <text evidence="1">The sequence shown here is derived from an EMBL/GenBank/DDBJ whole genome shotgun (WGS) entry which is preliminary data.</text>
</comment>
<name>A0A8H3E3K5_9AGAM</name>
<evidence type="ECO:0000313" key="2">
    <source>
        <dbReference type="Proteomes" id="UP000663827"/>
    </source>
</evidence>
<dbReference type="Proteomes" id="UP000663827">
    <property type="component" value="Unassembled WGS sequence"/>
</dbReference>